<evidence type="ECO:0000256" key="3">
    <source>
        <dbReference type="ARBA" id="ARBA00022490"/>
    </source>
</evidence>
<dbReference type="InterPro" id="IPR015943">
    <property type="entry name" value="WD40/YVTN_repeat-like_dom_sf"/>
</dbReference>
<keyword evidence="4" id="KW-0853">WD repeat</keyword>
<dbReference type="GO" id="GO:0031087">
    <property type="term" value="P:deadenylation-independent decapping of nuclear-transcribed mRNA"/>
    <property type="evidence" value="ECO:0007669"/>
    <property type="project" value="InterPro"/>
</dbReference>
<feature type="compositionally biased region" description="Polar residues" evidence="6">
    <location>
        <begin position="698"/>
        <end position="718"/>
    </location>
</feature>
<feature type="region of interest" description="Disordered" evidence="6">
    <location>
        <begin position="141"/>
        <end position="170"/>
    </location>
</feature>
<dbReference type="Proteomes" id="UP000033140">
    <property type="component" value="Unassembled WGS sequence"/>
</dbReference>
<evidence type="ECO:0000256" key="5">
    <source>
        <dbReference type="ARBA" id="ARBA00022737"/>
    </source>
</evidence>
<proteinExistence type="inferred from homology"/>
<evidence type="ECO:0000256" key="1">
    <source>
        <dbReference type="ARBA" id="ARBA00004201"/>
    </source>
</evidence>
<dbReference type="AlphaFoldDB" id="A0A0E9N8U1"/>
<accession>A0A0E9N8U1</accession>
<organism evidence="8 9">
    <name type="scientific">Saitoella complicata (strain BCRC 22490 / CBS 7301 / JCM 7358 / NBRC 10748 / NRRL Y-17804)</name>
    <dbReference type="NCBI Taxonomy" id="698492"/>
    <lineage>
        <taxon>Eukaryota</taxon>
        <taxon>Fungi</taxon>
        <taxon>Dikarya</taxon>
        <taxon>Ascomycota</taxon>
        <taxon>Taphrinomycotina</taxon>
        <taxon>Taphrinomycotina incertae sedis</taxon>
        <taxon>Saitoella</taxon>
    </lineage>
</organism>
<protein>
    <recommendedName>
        <fullName evidence="7">EDC4-like protein pdc1 beta-propeller domain-containing protein</fullName>
    </recommendedName>
</protein>
<dbReference type="Gene3D" id="2.130.10.10">
    <property type="entry name" value="YVTN repeat-like/Quinoprotein amine dehydrogenase"/>
    <property type="match status" value="1"/>
</dbReference>
<evidence type="ECO:0000313" key="8">
    <source>
        <dbReference type="EMBL" id="GAO46234.1"/>
    </source>
</evidence>
<dbReference type="Pfam" id="PF24106">
    <property type="entry name" value="Beta-prop_EDC4L"/>
    <property type="match status" value="1"/>
</dbReference>
<dbReference type="RefSeq" id="XP_019024224.1">
    <property type="nucleotide sequence ID" value="XM_019170791.1"/>
</dbReference>
<name>A0A0E9N8U1_SAICN</name>
<evidence type="ECO:0000259" key="7">
    <source>
        <dbReference type="Pfam" id="PF24106"/>
    </source>
</evidence>
<evidence type="ECO:0000256" key="4">
    <source>
        <dbReference type="ARBA" id="ARBA00022574"/>
    </source>
</evidence>
<dbReference type="SUPFAM" id="SSF50978">
    <property type="entry name" value="WD40 repeat-like"/>
    <property type="match status" value="1"/>
</dbReference>
<comment type="similarity">
    <text evidence="2">Belongs to the WD repeat EDC4 family.</text>
</comment>
<dbReference type="PANTHER" id="PTHR15598">
    <property type="entry name" value="ENHANCER OF MRNA-DECAPPING PROTEIN 4"/>
    <property type="match status" value="1"/>
</dbReference>
<dbReference type="OMA" id="KHIIFFD"/>
<dbReference type="InterPro" id="IPR036322">
    <property type="entry name" value="WD40_repeat_dom_sf"/>
</dbReference>
<sequence>MDLNKSLLDLLQKSPQAKSPIASPLPRSPAAVTAAGGGRGSGQSSLLALLQQTGAQDTTPVKPAAAEGSRPTVPHLESAQDLVAKLTSLASPGPVEPPKYNVEVDDAPESPGTELGAGASAAAPSTSKDLNPAMFKVVNPFDHLSATNPKPKRAKTGSEDEGRSGLSKSQTLPAVSAPVAEMINGHEGQVGAERNQLLDSFLFDGKNAAVSSAPLVPAVPAEQSEKYAIPQTAFMSYTLPHLSSTSIPALTAHTEVRPITRQKRTYDPTERQIIAATIRYVAYALPETSATPGIRLIDQENGAMCLLRSEYKEKIVNLTFWHGEGKSDGIVARLRVTNSVGAVYVYKITGELKGDNEPYVVELGFEGDSAEIAVKPRARWNPINSDAVGVSFGMYLYNIPEFAREVIRRDGLPEGVAGDVQVICADKSLKDFAFSDDGSTIATVDKLAIKLWPQDATSGSDQRIMQCVPELAYTAITSDKLTSVRFIDVDDKRPARYLLVGARHNHDLQLWDIELGTCVQQLSFPSEETNRMACVGYHQATQTVVISCAARKSLYFLHLTAPARAGQEGMSQAEYCRHVSKKAQEITVHDANVRSAAFEYVAEYRFDTDPAATSAPSTCFGFQIEESYDDANAFEMFVYHEGGFTAFGCQSLLSAPAAAPTLQGTKLDPEAEPARRKNKPRKLALHRRVAPGDEDLGVTTSISATRPTSSSAAESQLTEAELQRRRSSIMITESVEQVRSPTATRTPQPDDLVLAAAGVSATEGPEMLVEEVVRQLEEKEAVQETESASVPPVIASATATNVDMTAVTEGLKALELNLQTKIDNAFAAQARRLEEDRLVQAAADQARQETILKVVSETLSKNTGKLIQTTINNTIQQQVLPALSTLVGASLEHNMTKALKDPLEKALPKELFAVINASVQQALTQPEFTASIAAAVGKPLVGAVETSFKAEMLKLVGDIEQKALREIQAVRAEAEQQSAADGVKIDALTASVGRMEGMLLSLLEREATATPAAMPAKEKSEADQLEDLIAAGAWEDAFSLWIQSENVGGLFGAVAARFQPAILQDVLQIHLLSFLHVVSLDMDDHPELRLLWFEKAMSLLKDGDAQIQQIAPKILGQVAERLDEAYARLASKGMRGVILRRLAAVIDKMQSFAAL</sequence>
<dbReference type="InterPro" id="IPR055393">
    <property type="entry name" value="Beta-prop_EDC4L"/>
</dbReference>
<feature type="region of interest" description="Disordered" evidence="6">
    <location>
        <begin position="663"/>
        <end position="748"/>
    </location>
</feature>
<feature type="domain" description="EDC4-like protein pdc1 beta-propeller" evidence="7">
    <location>
        <begin position="257"/>
        <end position="606"/>
    </location>
</feature>
<feature type="region of interest" description="Disordered" evidence="6">
    <location>
        <begin position="14"/>
        <end position="128"/>
    </location>
</feature>
<evidence type="ECO:0000256" key="6">
    <source>
        <dbReference type="SAM" id="MobiDB-lite"/>
    </source>
</evidence>
<dbReference type="Gene3D" id="1.10.220.100">
    <property type="entry name" value="conserved c-terminal region of ge- 1"/>
    <property type="match status" value="1"/>
</dbReference>
<feature type="compositionally biased region" description="Basic residues" evidence="6">
    <location>
        <begin position="676"/>
        <end position="689"/>
    </location>
</feature>
<feature type="compositionally biased region" description="Polar residues" evidence="6">
    <location>
        <begin position="729"/>
        <end position="747"/>
    </location>
</feature>
<feature type="compositionally biased region" description="Low complexity" evidence="6">
    <location>
        <begin position="42"/>
        <end position="59"/>
    </location>
</feature>
<dbReference type="EMBL" id="BACD03000003">
    <property type="protein sequence ID" value="GAO46234.1"/>
    <property type="molecule type" value="Genomic_DNA"/>
</dbReference>
<comment type="subcellular location">
    <subcellularLocation>
        <location evidence="1">Cytoplasm</location>
        <location evidence="1">P-body</location>
    </subcellularLocation>
</comment>
<keyword evidence="9" id="KW-1185">Reference proteome</keyword>
<evidence type="ECO:0000256" key="2">
    <source>
        <dbReference type="ARBA" id="ARBA00009639"/>
    </source>
</evidence>
<feature type="compositionally biased region" description="Low complexity" evidence="6">
    <location>
        <begin position="116"/>
        <end position="125"/>
    </location>
</feature>
<dbReference type="GO" id="GO:0000932">
    <property type="term" value="C:P-body"/>
    <property type="evidence" value="ECO:0007669"/>
    <property type="project" value="UniProtKB-SubCell"/>
</dbReference>
<reference evidence="8 9" key="2">
    <citation type="journal article" date="2014" name="J. Gen. Appl. Microbiol.">
        <title>The early diverging ascomycetous budding yeast Saitoella complicata has three histone deacetylases belonging to the Clr6, Hos2, and Rpd3 lineages.</title>
        <authorList>
            <person name="Nishida H."/>
            <person name="Matsumoto T."/>
            <person name="Kondo S."/>
            <person name="Hamamoto M."/>
            <person name="Yoshikawa H."/>
        </authorList>
    </citation>
    <scope>NUCLEOTIDE SEQUENCE [LARGE SCALE GENOMIC DNA]</scope>
    <source>
        <strain evidence="8 9">NRRL Y-17804</strain>
    </source>
</reference>
<keyword evidence="5" id="KW-0677">Repeat</keyword>
<dbReference type="OrthoDB" id="21128at2759"/>
<dbReference type="InterPro" id="IPR044938">
    <property type="entry name" value="EDC4_C_sf"/>
</dbReference>
<dbReference type="STRING" id="698492.A0A0E9N8U1"/>
<reference evidence="8 9" key="3">
    <citation type="journal article" date="2015" name="Genome Announc.">
        <title>Draft Genome Sequence of the Archiascomycetous Yeast Saitoella complicata.</title>
        <authorList>
            <person name="Yamauchi K."/>
            <person name="Kondo S."/>
            <person name="Hamamoto M."/>
            <person name="Takahashi Y."/>
            <person name="Ogura Y."/>
            <person name="Hayashi T."/>
            <person name="Nishida H."/>
        </authorList>
    </citation>
    <scope>NUCLEOTIDE SEQUENCE [LARGE SCALE GENOMIC DNA]</scope>
    <source>
        <strain evidence="8 9">NRRL Y-17804</strain>
    </source>
</reference>
<keyword evidence="3" id="KW-0963">Cytoplasm</keyword>
<dbReference type="InterPro" id="IPR045152">
    <property type="entry name" value="EDC4-like"/>
</dbReference>
<dbReference type="PANTHER" id="PTHR15598:SF5">
    <property type="entry name" value="ENHANCER OF MRNA-DECAPPING PROTEIN 4"/>
    <property type="match status" value="1"/>
</dbReference>
<gene>
    <name evidence="8" type="ORF">G7K_0469-t1</name>
</gene>
<reference evidence="8 9" key="1">
    <citation type="journal article" date="2011" name="J. Gen. Appl. Microbiol.">
        <title>Draft genome sequencing of the enigmatic yeast Saitoella complicata.</title>
        <authorList>
            <person name="Nishida H."/>
            <person name="Hamamoto M."/>
            <person name="Sugiyama J."/>
        </authorList>
    </citation>
    <scope>NUCLEOTIDE SEQUENCE [LARGE SCALE GENOMIC DNA]</scope>
    <source>
        <strain evidence="8 9">NRRL Y-17804</strain>
    </source>
</reference>
<evidence type="ECO:0000313" key="9">
    <source>
        <dbReference type="Proteomes" id="UP000033140"/>
    </source>
</evidence>
<comment type="caution">
    <text evidence="8">The sequence shown here is derived from an EMBL/GenBank/DDBJ whole genome shotgun (WGS) entry which is preliminary data.</text>
</comment>